<evidence type="ECO:0000256" key="7">
    <source>
        <dbReference type="ARBA" id="ARBA00022989"/>
    </source>
</evidence>
<feature type="transmembrane region" description="Helical" evidence="11">
    <location>
        <begin position="289"/>
        <end position="310"/>
    </location>
</feature>
<keyword evidence="9 11" id="KW-0472">Membrane</keyword>
<reference evidence="12" key="1">
    <citation type="submission" date="2025-08" db="UniProtKB">
        <authorList>
            <consortium name="Ensembl"/>
        </authorList>
    </citation>
    <scope>IDENTIFICATION</scope>
</reference>
<dbReference type="SUPFAM" id="SSF103506">
    <property type="entry name" value="Mitochondrial carrier"/>
    <property type="match status" value="1"/>
</dbReference>
<reference evidence="12" key="2">
    <citation type="submission" date="2025-09" db="UniProtKB">
        <authorList>
            <consortium name="Ensembl"/>
        </authorList>
    </citation>
    <scope>IDENTIFICATION</scope>
</reference>
<evidence type="ECO:0000256" key="4">
    <source>
        <dbReference type="ARBA" id="ARBA00022692"/>
    </source>
</evidence>
<evidence type="ECO:0000256" key="5">
    <source>
        <dbReference type="ARBA" id="ARBA00022737"/>
    </source>
</evidence>
<dbReference type="PANTHER" id="PTHR21252">
    <property type="entry name" value="TB1 PROTEIN-RELATED"/>
    <property type="match status" value="1"/>
</dbReference>
<proteinExistence type="inferred from homology"/>
<dbReference type="GO" id="GO:0061564">
    <property type="term" value="P:axon development"/>
    <property type="evidence" value="ECO:0007669"/>
    <property type="project" value="TreeGrafter"/>
</dbReference>
<keyword evidence="7 11" id="KW-1133">Transmembrane helix</keyword>
<evidence type="ECO:0000313" key="12">
    <source>
        <dbReference type="Ensembl" id="ENSGMOP00000010051.2"/>
    </source>
</evidence>
<dbReference type="PANTHER" id="PTHR21252:SF2">
    <property type="entry name" value="MITOCHONDRIAL OUTER MEMBRANE PROTEIN SLC25A46"/>
    <property type="match status" value="1"/>
</dbReference>
<keyword evidence="3" id="KW-0813">Transport</keyword>
<sequence length="466" mass="49536">MAQSQPQTPQETIKDIPRGRDSVGAVGLLDLERAMSSRRPDSFDGLAGYRGRDEPLYGGRSFGGSSSSDLQHWVTTPPDIPGSRNLHTGERTPTHCGDGGEEPQPAGGSTDQLDRFAGFGIGLVSLFTENVLAHPCVVIRRQCQINYHARCQHLSPFTVVTVMYHVGKTQGPKALWKGMGSTFLVQGISLGAEGLLSECCGLPRELPHRWTFKQVAGHFLLKGLTVMVALPFYAASLVETVQSEVVREPPGPLECLREGVARLLGPRLLPQRRLLPFRRLLAPALLHSLLRYALLTTLQTAITALIRYFLSRTAARKKAAMENTGLHDDQGSIVSASSAETAVDGHFAELAASLVASLAADVALYPLETALHRLLVQGTRTIVDDTDGGVASLAGGLAYLAAGGGVVLPINTQYDGLHDALTGASAGVLTGGRGAPEPAVTAVGGACLYRGHYCGSQTLPYPILLR</sequence>
<evidence type="ECO:0000256" key="9">
    <source>
        <dbReference type="ARBA" id="ARBA00023136"/>
    </source>
</evidence>
<dbReference type="GO" id="GO:0005741">
    <property type="term" value="C:mitochondrial outer membrane"/>
    <property type="evidence" value="ECO:0007669"/>
    <property type="project" value="UniProtKB-SubCell"/>
</dbReference>
<accession>A0A8C4Z9G8</accession>
<evidence type="ECO:0000313" key="13">
    <source>
        <dbReference type="Proteomes" id="UP000694546"/>
    </source>
</evidence>
<name>A0A8C4Z9G8_GADMO</name>
<evidence type="ECO:0008006" key="14">
    <source>
        <dbReference type="Google" id="ProtNLM"/>
    </source>
</evidence>
<dbReference type="OMA" id="PQETIKD"/>
<evidence type="ECO:0000256" key="1">
    <source>
        <dbReference type="ARBA" id="ARBA00004374"/>
    </source>
</evidence>
<gene>
    <name evidence="12" type="primary">slc25a46</name>
</gene>
<comment type="subcellular location">
    <subcellularLocation>
        <location evidence="1">Mitochondrion outer membrane</location>
        <topology evidence="1">Multi-pass membrane protein</topology>
    </subcellularLocation>
</comment>
<evidence type="ECO:0000256" key="8">
    <source>
        <dbReference type="ARBA" id="ARBA00023128"/>
    </source>
</evidence>
<dbReference type="InterPro" id="IPR023395">
    <property type="entry name" value="MCP_dom_sf"/>
</dbReference>
<dbReference type="Ensembl" id="ENSGMOT00000010322.2">
    <property type="protein sequence ID" value="ENSGMOP00000010051.2"/>
    <property type="gene ID" value="ENSGMOG00000009397.2"/>
</dbReference>
<evidence type="ECO:0000256" key="2">
    <source>
        <dbReference type="ARBA" id="ARBA00006375"/>
    </source>
</evidence>
<evidence type="ECO:0000256" key="6">
    <source>
        <dbReference type="ARBA" id="ARBA00022787"/>
    </source>
</evidence>
<organism evidence="12 13">
    <name type="scientific">Gadus morhua</name>
    <name type="common">Atlantic cod</name>
    <dbReference type="NCBI Taxonomy" id="8049"/>
    <lineage>
        <taxon>Eukaryota</taxon>
        <taxon>Metazoa</taxon>
        <taxon>Chordata</taxon>
        <taxon>Craniata</taxon>
        <taxon>Vertebrata</taxon>
        <taxon>Euteleostomi</taxon>
        <taxon>Actinopterygii</taxon>
        <taxon>Neopterygii</taxon>
        <taxon>Teleostei</taxon>
        <taxon>Neoteleostei</taxon>
        <taxon>Acanthomorphata</taxon>
        <taxon>Zeiogadaria</taxon>
        <taxon>Gadariae</taxon>
        <taxon>Gadiformes</taxon>
        <taxon>Gadoidei</taxon>
        <taxon>Gadidae</taxon>
        <taxon>Gadus</taxon>
    </lineage>
</organism>
<evidence type="ECO:0000256" key="10">
    <source>
        <dbReference type="SAM" id="MobiDB-lite"/>
    </source>
</evidence>
<keyword evidence="4 11" id="KW-0812">Transmembrane</keyword>
<dbReference type="Pfam" id="PF00153">
    <property type="entry name" value="Mito_carr"/>
    <property type="match status" value="1"/>
</dbReference>
<keyword evidence="5" id="KW-0677">Repeat</keyword>
<dbReference type="Proteomes" id="UP000694546">
    <property type="component" value="Chromosome 19"/>
</dbReference>
<protein>
    <recommendedName>
        <fullName evidence="14">Solute carrier family 25 member 46</fullName>
    </recommendedName>
</protein>
<evidence type="ECO:0000256" key="11">
    <source>
        <dbReference type="SAM" id="Phobius"/>
    </source>
</evidence>
<dbReference type="InterPro" id="IPR039158">
    <property type="entry name" value="SLC25A46"/>
</dbReference>
<evidence type="ECO:0000256" key="3">
    <source>
        <dbReference type="ARBA" id="ARBA00022448"/>
    </source>
</evidence>
<keyword evidence="13" id="KW-1185">Reference proteome</keyword>
<feature type="compositionally biased region" description="Basic and acidic residues" evidence="10">
    <location>
        <begin position="12"/>
        <end position="21"/>
    </location>
</feature>
<dbReference type="GeneTree" id="ENSGT00390000015874"/>
<dbReference type="InterPro" id="IPR018108">
    <property type="entry name" value="MCP_transmembrane"/>
</dbReference>
<feature type="region of interest" description="Disordered" evidence="10">
    <location>
        <begin position="58"/>
        <end position="111"/>
    </location>
</feature>
<keyword evidence="6" id="KW-1000">Mitochondrion outer membrane</keyword>
<feature type="compositionally biased region" description="Polar residues" evidence="10">
    <location>
        <begin position="1"/>
        <end position="11"/>
    </location>
</feature>
<feature type="region of interest" description="Disordered" evidence="10">
    <location>
        <begin position="1"/>
        <end position="22"/>
    </location>
</feature>
<dbReference type="AlphaFoldDB" id="A0A8C4Z9G8"/>
<keyword evidence="8" id="KW-0496">Mitochondrion</keyword>
<dbReference type="GO" id="GO:0090149">
    <property type="term" value="P:mitochondrial membrane fission"/>
    <property type="evidence" value="ECO:0007669"/>
    <property type="project" value="InterPro"/>
</dbReference>
<dbReference type="Gene3D" id="1.50.40.10">
    <property type="entry name" value="Mitochondrial carrier domain"/>
    <property type="match status" value="1"/>
</dbReference>
<comment type="similarity">
    <text evidence="2">Belongs to the mitochondrial carrier (TC 2.A.29) family.</text>
</comment>